<reference evidence="3 4" key="1">
    <citation type="submission" date="2020-02" db="EMBL/GenBank/DDBJ databases">
        <authorList>
            <person name="Babadi Z.K."/>
            <person name="Risdian C."/>
            <person name="Ebrahimipour G.H."/>
            <person name="Wink J."/>
        </authorList>
    </citation>
    <scope>NUCLEOTIDE SEQUENCE [LARGE SCALE GENOMIC DNA]</scope>
    <source>
        <strain evidence="3 4">ZKHCc1 1396</strain>
    </source>
</reference>
<dbReference type="InterPro" id="IPR023795">
    <property type="entry name" value="Serpin_CS"/>
</dbReference>
<dbReference type="SUPFAM" id="SSF56574">
    <property type="entry name" value="Serpins"/>
    <property type="match status" value="1"/>
</dbReference>
<dbReference type="PANTHER" id="PTHR11461">
    <property type="entry name" value="SERINE PROTEASE INHIBITOR, SERPIN"/>
    <property type="match status" value="1"/>
</dbReference>
<dbReference type="RefSeq" id="WP_193429374.1">
    <property type="nucleotide sequence ID" value="NZ_CBCSIP010000236.1"/>
</dbReference>
<dbReference type="InterPro" id="IPR000215">
    <property type="entry name" value="Serpin_fam"/>
</dbReference>
<accession>A0ABR9PW74</accession>
<dbReference type="InterPro" id="IPR042185">
    <property type="entry name" value="Serpin_sf_2"/>
</dbReference>
<evidence type="ECO:0000313" key="3">
    <source>
        <dbReference type="EMBL" id="MBE4752178.1"/>
    </source>
</evidence>
<dbReference type="InterPro" id="IPR042178">
    <property type="entry name" value="Serpin_sf_1"/>
</dbReference>
<comment type="similarity">
    <text evidence="1">Belongs to the serpin family.</text>
</comment>
<dbReference type="Proteomes" id="UP001516472">
    <property type="component" value="Unassembled WGS sequence"/>
</dbReference>
<organism evidence="3 4">
    <name type="scientific">Corallococcus soli</name>
    <dbReference type="NCBI Taxonomy" id="2710757"/>
    <lineage>
        <taxon>Bacteria</taxon>
        <taxon>Pseudomonadati</taxon>
        <taxon>Myxococcota</taxon>
        <taxon>Myxococcia</taxon>
        <taxon>Myxococcales</taxon>
        <taxon>Cystobacterineae</taxon>
        <taxon>Myxococcaceae</taxon>
        <taxon>Corallococcus</taxon>
    </lineage>
</organism>
<evidence type="ECO:0000313" key="4">
    <source>
        <dbReference type="Proteomes" id="UP001516472"/>
    </source>
</evidence>
<feature type="domain" description="Serpin" evidence="2">
    <location>
        <begin position="67"/>
        <end position="434"/>
    </location>
</feature>
<evidence type="ECO:0000256" key="1">
    <source>
        <dbReference type="RuleBase" id="RU000411"/>
    </source>
</evidence>
<dbReference type="CDD" id="cd19590">
    <property type="entry name" value="serpin_thermopin-like"/>
    <property type="match status" value="1"/>
</dbReference>
<dbReference type="PANTHER" id="PTHR11461:SF211">
    <property type="entry name" value="GH10112P-RELATED"/>
    <property type="match status" value="1"/>
</dbReference>
<evidence type="ECO:0000259" key="2">
    <source>
        <dbReference type="SMART" id="SM00093"/>
    </source>
</evidence>
<dbReference type="PROSITE" id="PS00284">
    <property type="entry name" value="SERPIN"/>
    <property type="match status" value="1"/>
</dbReference>
<protein>
    <submittedName>
        <fullName evidence="3">Serpin family protein</fullName>
    </submittedName>
</protein>
<dbReference type="InterPro" id="IPR023796">
    <property type="entry name" value="Serpin_dom"/>
</dbReference>
<dbReference type="InterPro" id="IPR036186">
    <property type="entry name" value="Serpin_sf"/>
</dbReference>
<dbReference type="SMART" id="SM00093">
    <property type="entry name" value="SERPIN"/>
    <property type="match status" value="1"/>
</dbReference>
<dbReference type="Pfam" id="PF00079">
    <property type="entry name" value="Serpin"/>
    <property type="match status" value="1"/>
</dbReference>
<dbReference type="Gene3D" id="2.30.39.10">
    <property type="entry name" value="Alpha-1-antitrypsin, domain 1"/>
    <property type="match status" value="1"/>
</dbReference>
<sequence>MTVSHVSRTSLFVVALSLTGCQGPPDVPEAAPPGERVVGSCCGPSYSGLVEPLETRNLVSGITDFGVALFHESAKTEANFAFSPYGLVDALGMVYAGTLGETEQAMAEVLPVLRSRAGRGRFHEVLAALSMTLDARYAPRNTSPMSRLIRTNALWVRQDAALLDGGQSSVYLDTVSALHGQHVYMEDFRKNPLATRARVNTWLQETVSGALQDVLPRDGLSAEERLLLVSTLALHAGWRTRFQERDTAEGLFQTREEGPVPVAMMHTRGLFPLLAGEGYDAVALPYRDDTLRMVIIAPHAGRFDEVTSRLSRAFLDEVRAGLKDAFVALALPRFEVRQGPPLAPALSSLGLGGLFDQTADLRGMGLSGGLWLSHAYQQAPVVVMERGTGRVDTLMWLPPSAEPSTPLTVDRPFVFLIEHVPSGTPLFLGRYVQP</sequence>
<dbReference type="EMBL" id="JAAIYO010000011">
    <property type="protein sequence ID" value="MBE4752178.1"/>
    <property type="molecule type" value="Genomic_DNA"/>
</dbReference>
<comment type="caution">
    <text evidence="3">The sequence shown here is derived from an EMBL/GenBank/DDBJ whole genome shotgun (WGS) entry which is preliminary data.</text>
</comment>
<gene>
    <name evidence="3" type="ORF">G4177_28845</name>
</gene>
<keyword evidence="4" id="KW-1185">Reference proteome</keyword>
<name>A0ABR9PW74_9BACT</name>
<dbReference type="Gene3D" id="3.30.497.10">
    <property type="entry name" value="Antithrombin, subunit I, domain 2"/>
    <property type="match status" value="1"/>
</dbReference>
<proteinExistence type="inferred from homology"/>